<dbReference type="PANTHER" id="PTHR33992:SF1">
    <property type="entry name" value="RIBONUCLEASE P PROTEIN COMPONENT"/>
    <property type="match status" value="1"/>
</dbReference>
<keyword evidence="4 6" id="KW-0378">Hydrolase</keyword>
<evidence type="ECO:0000256" key="5">
    <source>
        <dbReference type="ARBA" id="ARBA00022884"/>
    </source>
</evidence>
<dbReference type="GO" id="GO:0001682">
    <property type="term" value="P:tRNA 5'-leader removal"/>
    <property type="evidence" value="ECO:0007669"/>
    <property type="project" value="UniProtKB-UniRule"/>
</dbReference>
<dbReference type="SUPFAM" id="SSF54211">
    <property type="entry name" value="Ribosomal protein S5 domain 2-like"/>
    <property type="match status" value="1"/>
</dbReference>
<keyword evidence="9" id="KW-1185">Reference proteome</keyword>
<comment type="caution">
    <text evidence="8">The sequence shown here is derived from an EMBL/GenBank/DDBJ whole genome shotgun (WGS) entry which is preliminary data.</text>
</comment>
<dbReference type="GO" id="GO:0004526">
    <property type="term" value="F:ribonuclease P activity"/>
    <property type="evidence" value="ECO:0007669"/>
    <property type="project" value="UniProtKB-UniRule"/>
</dbReference>
<evidence type="ECO:0000256" key="2">
    <source>
        <dbReference type="ARBA" id="ARBA00022722"/>
    </source>
</evidence>
<dbReference type="STRING" id="706434.HMPREF9429_00105"/>
<proteinExistence type="inferred from homology"/>
<dbReference type="RefSeq" id="WP_006940815.1">
    <property type="nucleotide sequence ID" value="NZ_GL538177.1"/>
</dbReference>
<evidence type="ECO:0000256" key="1">
    <source>
        <dbReference type="ARBA" id="ARBA00022694"/>
    </source>
</evidence>
<dbReference type="GO" id="GO:0030677">
    <property type="term" value="C:ribonuclease P complex"/>
    <property type="evidence" value="ECO:0007669"/>
    <property type="project" value="TreeGrafter"/>
</dbReference>
<evidence type="ECO:0000313" key="8">
    <source>
        <dbReference type="EMBL" id="EFQ05027.1"/>
    </source>
</evidence>
<evidence type="ECO:0000256" key="3">
    <source>
        <dbReference type="ARBA" id="ARBA00022759"/>
    </source>
</evidence>
<dbReference type="EC" id="3.1.26.5" evidence="6 7"/>
<dbReference type="InterPro" id="IPR020568">
    <property type="entry name" value="Ribosomal_Su5_D2-typ_SF"/>
</dbReference>
<dbReference type="GO" id="GO:0042781">
    <property type="term" value="F:3'-tRNA processing endoribonuclease activity"/>
    <property type="evidence" value="ECO:0007669"/>
    <property type="project" value="TreeGrafter"/>
</dbReference>
<comment type="catalytic activity">
    <reaction evidence="6">
        <text>Endonucleolytic cleavage of RNA, removing 5'-extranucleotides from tRNA precursor.</text>
        <dbReference type="EC" id="3.1.26.5"/>
    </reaction>
</comment>
<dbReference type="GO" id="GO:0000049">
    <property type="term" value="F:tRNA binding"/>
    <property type="evidence" value="ECO:0007669"/>
    <property type="project" value="UniProtKB-UniRule"/>
</dbReference>
<dbReference type="Gene3D" id="3.30.230.10">
    <property type="match status" value="1"/>
</dbReference>
<evidence type="ECO:0000256" key="7">
    <source>
        <dbReference type="NCBIfam" id="TIGR00188"/>
    </source>
</evidence>
<comment type="function">
    <text evidence="6">RNaseP catalyzes the removal of the 5'-leader sequence from pre-tRNA to produce the mature 5'-terminus. It can also cleave other RNA substrates such as 4.5S RNA. The protein component plays an auxiliary but essential role in vivo by binding to the 5'-leader sequence and broadening the substrate specificity of the ribozyme.</text>
</comment>
<dbReference type="NCBIfam" id="TIGR00188">
    <property type="entry name" value="rnpA"/>
    <property type="match status" value="1"/>
</dbReference>
<gene>
    <name evidence="6 8" type="primary">rnpA</name>
    <name evidence="8" type="ORF">HMPREF9429_00105</name>
</gene>
<dbReference type="InterPro" id="IPR014721">
    <property type="entry name" value="Ribsml_uS5_D2-typ_fold_subgr"/>
</dbReference>
<protein>
    <recommendedName>
        <fullName evidence="6 7">Ribonuclease P protein component</fullName>
        <shortName evidence="6">RNase P protein</shortName>
        <shortName evidence="6">RNaseP protein</shortName>
        <ecNumber evidence="6 7">3.1.26.5</ecNumber>
    </recommendedName>
    <alternativeName>
        <fullName evidence="6">Protein C5</fullName>
    </alternativeName>
</protein>
<keyword evidence="2 6" id="KW-0540">Nuclease</keyword>
<keyword evidence="1 6" id="KW-0819">tRNA processing</keyword>
<evidence type="ECO:0000256" key="6">
    <source>
        <dbReference type="HAMAP-Rule" id="MF_00227"/>
    </source>
</evidence>
<dbReference type="eggNOG" id="COG0594">
    <property type="taxonomic scope" value="Bacteria"/>
</dbReference>
<evidence type="ECO:0000313" key="9">
    <source>
        <dbReference type="Proteomes" id="UP000003195"/>
    </source>
</evidence>
<dbReference type="Pfam" id="PF00825">
    <property type="entry name" value="Ribonuclease_P"/>
    <property type="match status" value="1"/>
</dbReference>
<dbReference type="Proteomes" id="UP000003195">
    <property type="component" value="Unassembled WGS sequence"/>
</dbReference>
<dbReference type="OrthoDB" id="9810867at2"/>
<dbReference type="InterPro" id="IPR000100">
    <property type="entry name" value="RNase_P"/>
</dbReference>
<dbReference type="AlphaFoldDB" id="E2Z9K1"/>
<dbReference type="HAMAP" id="MF_00227">
    <property type="entry name" value="RNase_P"/>
    <property type="match status" value="1"/>
</dbReference>
<keyword evidence="3 6" id="KW-0255">Endonuclease</keyword>
<comment type="subunit">
    <text evidence="6">Consists of a catalytic RNA component (M1 or rnpB) and a protein subunit.</text>
</comment>
<keyword evidence="5 6" id="KW-0694">RNA-binding</keyword>
<sequence length="117" mass="13803">MYELKKKDRLCKNREYQLVYRHGKSYVARSVVLYIMKRSPQQPIRSGFVTGKKVGCAVERNYCRRLMKEVYRLHRSELISGYDLVLIGRSRMKYGTYADAEKTIMKLFKQAGLLKKA</sequence>
<dbReference type="HOGENOM" id="CLU_117179_9_2_9"/>
<comment type="similarity">
    <text evidence="6">Belongs to the RnpA family.</text>
</comment>
<reference evidence="8 9" key="1">
    <citation type="submission" date="2010-08" db="EMBL/GenBank/DDBJ databases">
        <authorList>
            <person name="Weinstock G."/>
            <person name="Sodergren E."/>
            <person name="Clifton S."/>
            <person name="Fulton L."/>
            <person name="Fulton B."/>
            <person name="Courtney L."/>
            <person name="Fronick C."/>
            <person name="Harrison M."/>
            <person name="Strong C."/>
            <person name="Farmer C."/>
            <person name="Delahaunty K."/>
            <person name="Markovic C."/>
            <person name="Hall O."/>
            <person name="Minx P."/>
            <person name="Tomlinson C."/>
            <person name="Mitreva M."/>
            <person name="Hou S."/>
            <person name="Chen J."/>
            <person name="Wollam A."/>
            <person name="Pepin K.H."/>
            <person name="Johnson M."/>
            <person name="Bhonagiri V."/>
            <person name="Zhang X."/>
            <person name="Suruliraj S."/>
            <person name="Warren W."/>
            <person name="Chinwalla A."/>
            <person name="Mardis E.R."/>
            <person name="Wilson R.K."/>
        </authorList>
    </citation>
    <scope>NUCLEOTIDE SEQUENCE [LARGE SCALE GENOMIC DNA]</scope>
    <source>
        <strain evidence="8 9">F0359</strain>
    </source>
</reference>
<dbReference type="EMBL" id="AECS01000003">
    <property type="protein sequence ID" value="EFQ05027.1"/>
    <property type="molecule type" value="Genomic_DNA"/>
</dbReference>
<organism evidence="8 9">
    <name type="scientific">Megasphaera micronuciformis F0359</name>
    <dbReference type="NCBI Taxonomy" id="706434"/>
    <lineage>
        <taxon>Bacteria</taxon>
        <taxon>Bacillati</taxon>
        <taxon>Bacillota</taxon>
        <taxon>Negativicutes</taxon>
        <taxon>Veillonellales</taxon>
        <taxon>Veillonellaceae</taxon>
        <taxon>Megasphaera</taxon>
    </lineage>
</organism>
<accession>E2Z9K1</accession>
<evidence type="ECO:0000256" key="4">
    <source>
        <dbReference type="ARBA" id="ARBA00022801"/>
    </source>
</evidence>
<name>E2Z9K1_9FIRM</name>
<dbReference type="PANTHER" id="PTHR33992">
    <property type="entry name" value="RIBONUCLEASE P PROTEIN COMPONENT"/>
    <property type="match status" value="1"/>
</dbReference>